<dbReference type="PANTHER" id="PTHR44688:SF16">
    <property type="entry name" value="DNA-BINDING TRANSCRIPTIONAL ACTIVATOR DEVR_DOSR"/>
    <property type="match status" value="1"/>
</dbReference>
<evidence type="ECO:0000259" key="4">
    <source>
        <dbReference type="PROSITE" id="PS50043"/>
    </source>
</evidence>
<dbReference type="GO" id="GO:0006355">
    <property type="term" value="P:regulation of DNA-templated transcription"/>
    <property type="evidence" value="ECO:0007669"/>
    <property type="project" value="InterPro"/>
</dbReference>
<dbReference type="InterPro" id="IPR036388">
    <property type="entry name" value="WH-like_DNA-bd_sf"/>
</dbReference>
<evidence type="ECO:0000313" key="5">
    <source>
        <dbReference type="EMBL" id="MBU3852483.1"/>
    </source>
</evidence>
<accession>A0A9E2P025</accession>
<gene>
    <name evidence="5" type="ORF">H9789_01390</name>
</gene>
<reference evidence="5" key="2">
    <citation type="submission" date="2021-04" db="EMBL/GenBank/DDBJ databases">
        <authorList>
            <person name="Gilroy R."/>
        </authorList>
    </citation>
    <scope>NUCLEOTIDE SEQUENCE</scope>
    <source>
        <strain evidence="5">G3-2149</strain>
    </source>
</reference>
<dbReference type="SUPFAM" id="SSF46894">
    <property type="entry name" value="C-terminal effector domain of the bipartite response regulators"/>
    <property type="match status" value="1"/>
</dbReference>
<sequence length="207" mass="23657">MKILPEIAIIDANTLSSIGLQNLIEKMMPNAVVRKFNSFEHFVCDTPDMYFHYFISSQILIEHSAFFVERKHKTIVLTYGRITLPYIANFHTLNICLDEEMMIRALLRLQQSAHAGGLHLPPKMRKTITNPQLQNWSEPNGLTSREIEVLVCIVRGMANKEIAEELNISITTVISHRKNIMEKLNIKSVSGLTIYAVMNGYIEADRI</sequence>
<dbReference type="GO" id="GO:0003677">
    <property type="term" value="F:DNA binding"/>
    <property type="evidence" value="ECO:0007669"/>
    <property type="project" value="UniProtKB-KW"/>
</dbReference>
<evidence type="ECO:0000256" key="2">
    <source>
        <dbReference type="ARBA" id="ARBA00023125"/>
    </source>
</evidence>
<reference evidence="5" key="1">
    <citation type="journal article" date="2021" name="PeerJ">
        <title>Extensive microbial diversity within the chicken gut microbiome revealed by metagenomics and culture.</title>
        <authorList>
            <person name="Gilroy R."/>
            <person name="Ravi A."/>
            <person name="Getino M."/>
            <person name="Pursley I."/>
            <person name="Horton D.L."/>
            <person name="Alikhan N.F."/>
            <person name="Baker D."/>
            <person name="Gharbi K."/>
            <person name="Hall N."/>
            <person name="Watson M."/>
            <person name="Adriaenssens E.M."/>
            <person name="Foster-Nyarko E."/>
            <person name="Jarju S."/>
            <person name="Secka A."/>
            <person name="Antonio M."/>
            <person name="Oren A."/>
            <person name="Chaudhuri R.R."/>
            <person name="La Ragione R."/>
            <person name="Hildebrand F."/>
            <person name="Pallen M.J."/>
        </authorList>
    </citation>
    <scope>NUCLEOTIDE SEQUENCE</scope>
    <source>
        <strain evidence="5">G3-2149</strain>
    </source>
</reference>
<dbReference type="PRINTS" id="PR00038">
    <property type="entry name" value="HTHLUXR"/>
</dbReference>
<dbReference type="PROSITE" id="PS00622">
    <property type="entry name" value="HTH_LUXR_1"/>
    <property type="match status" value="1"/>
</dbReference>
<dbReference type="Pfam" id="PF00196">
    <property type="entry name" value="GerE"/>
    <property type="match status" value="1"/>
</dbReference>
<keyword evidence="1" id="KW-0805">Transcription regulation</keyword>
<dbReference type="EMBL" id="JAHLFU010000024">
    <property type="protein sequence ID" value="MBU3852483.1"/>
    <property type="molecule type" value="Genomic_DNA"/>
</dbReference>
<evidence type="ECO:0000256" key="1">
    <source>
        <dbReference type="ARBA" id="ARBA00023015"/>
    </source>
</evidence>
<dbReference type="InterPro" id="IPR000792">
    <property type="entry name" value="Tscrpt_reg_LuxR_C"/>
</dbReference>
<feature type="domain" description="HTH luxR-type" evidence="4">
    <location>
        <begin position="135"/>
        <end position="200"/>
    </location>
</feature>
<keyword evidence="2" id="KW-0238">DNA-binding</keyword>
<protein>
    <submittedName>
        <fullName evidence="5">Response regulator transcription factor</fullName>
    </submittedName>
</protein>
<dbReference type="PROSITE" id="PS50043">
    <property type="entry name" value="HTH_LUXR_2"/>
    <property type="match status" value="1"/>
</dbReference>
<dbReference type="CDD" id="cd06170">
    <property type="entry name" value="LuxR_C_like"/>
    <property type="match status" value="1"/>
</dbReference>
<dbReference type="SMART" id="SM00421">
    <property type="entry name" value="HTH_LUXR"/>
    <property type="match status" value="1"/>
</dbReference>
<evidence type="ECO:0000313" key="6">
    <source>
        <dbReference type="Proteomes" id="UP000823865"/>
    </source>
</evidence>
<dbReference type="Proteomes" id="UP000823865">
    <property type="component" value="Unassembled WGS sequence"/>
</dbReference>
<proteinExistence type="predicted"/>
<name>A0A9E2P025_9BACT</name>
<dbReference type="InterPro" id="IPR016032">
    <property type="entry name" value="Sig_transdc_resp-reg_C-effctor"/>
</dbReference>
<keyword evidence="3" id="KW-0804">Transcription</keyword>
<comment type="caution">
    <text evidence="5">The sequence shown here is derived from an EMBL/GenBank/DDBJ whole genome shotgun (WGS) entry which is preliminary data.</text>
</comment>
<dbReference type="Gene3D" id="1.10.10.10">
    <property type="entry name" value="Winged helix-like DNA-binding domain superfamily/Winged helix DNA-binding domain"/>
    <property type="match status" value="1"/>
</dbReference>
<dbReference type="AlphaFoldDB" id="A0A9E2P025"/>
<organism evidence="5 6">
    <name type="scientific">Candidatus Paraprevotella stercoravium</name>
    <dbReference type="NCBI Taxonomy" id="2838725"/>
    <lineage>
        <taxon>Bacteria</taxon>
        <taxon>Pseudomonadati</taxon>
        <taxon>Bacteroidota</taxon>
        <taxon>Bacteroidia</taxon>
        <taxon>Bacteroidales</taxon>
        <taxon>Prevotellaceae</taxon>
        <taxon>Paraprevotella</taxon>
    </lineage>
</organism>
<evidence type="ECO:0000256" key="3">
    <source>
        <dbReference type="ARBA" id="ARBA00023163"/>
    </source>
</evidence>
<dbReference type="PANTHER" id="PTHR44688">
    <property type="entry name" value="DNA-BINDING TRANSCRIPTIONAL ACTIVATOR DEVR_DOSR"/>
    <property type="match status" value="1"/>
</dbReference>